<comment type="subcellular location">
    <subcellularLocation>
        <location evidence="2">Membrane</location>
        <topology evidence="2">Lipid-anchor</topology>
        <topology evidence="2">GPI-anchor</topology>
    </subcellularLocation>
    <subcellularLocation>
        <location evidence="1">Membrane</location>
        <topology evidence="1">Multi-pass membrane protein</topology>
    </subcellularLocation>
    <subcellularLocation>
        <location evidence="3">Secreted</location>
    </subcellularLocation>
</comment>
<keyword evidence="20" id="KW-1185">Reference proteome</keyword>
<evidence type="ECO:0000256" key="1">
    <source>
        <dbReference type="ARBA" id="ARBA00004141"/>
    </source>
</evidence>
<feature type="transmembrane region" description="Helical" evidence="16">
    <location>
        <begin position="206"/>
        <end position="227"/>
    </location>
</feature>
<dbReference type="Pfam" id="PF20684">
    <property type="entry name" value="Fung_rhodopsin"/>
    <property type="match status" value="1"/>
</dbReference>
<dbReference type="InterPro" id="IPR052337">
    <property type="entry name" value="SAT4-like"/>
</dbReference>
<accession>A0A8K0QSJ6</accession>
<evidence type="ECO:0000256" key="14">
    <source>
        <dbReference type="PROSITE-ProRule" id="PRU01356"/>
    </source>
</evidence>
<comment type="caution">
    <text evidence="19">The sequence shown here is derived from an EMBL/GenBank/DDBJ whole genome shotgun (WGS) entry which is preliminary data.</text>
</comment>
<dbReference type="InterPro" id="IPR049326">
    <property type="entry name" value="Rhodopsin_dom_fungi"/>
</dbReference>
<dbReference type="PANTHER" id="PTHR33048:SF143">
    <property type="entry name" value="EXTRACELLULAR MEMBRANE PROTEIN CFEM DOMAIN-CONTAINING PROTEIN-RELATED"/>
    <property type="match status" value="1"/>
</dbReference>
<name>A0A8K0QSJ6_9PLEO</name>
<keyword evidence="6" id="KW-0325">Glycoprotein</keyword>
<dbReference type="OrthoDB" id="2496787at2759"/>
<dbReference type="SMART" id="SM00747">
    <property type="entry name" value="CFEM"/>
    <property type="match status" value="1"/>
</dbReference>
<keyword evidence="7 16" id="KW-0812">Transmembrane</keyword>
<comment type="similarity">
    <text evidence="4">Belongs to the RBT5 family.</text>
</comment>
<proteinExistence type="inferred from homology"/>
<dbReference type="GO" id="GO:0098552">
    <property type="term" value="C:side of membrane"/>
    <property type="evidence" value="ECO:0007669"/>
    <property type="project" value="UniProtKB-KW"/>
</dbReference>
<keyword evidence="12" id="KW-0449">Lipoprotein</keyword>
<evidence type="ECO:0000256" key="13">
    <source>
        <dbReference type="ARBA" id="ARBA00038359"/>
    </source>
</evidence>
<feature type="domain" description="CFEM" evidence="18">
    <location>
        <begin position="1"/>
        <end position="111"/>
    </location>
</feature>
<evidence type="ECO:0000256" key="11">
    <source>
        <dbReference type="ARBA" id="ARBA00023157"/>
    </source>
</evidence>
<feature type="transmembrane region" description="Helical" evidence="16">
    <location>
        <begin position="99"/>
        <end position="117"/>
    </location>
</feature>
<feature type="signal peptide" evidence="17">
    <location>
        <begin position="1"/>
        <end position="23"/>
    </location>
</feature>
<organism evidence="19 20">
    <name type="scientific">Paraphoma chrysanthemicola</name>
    <dbReference type="NCBI Taxonomy" id="798071"/>
    <lineage>
        <taxon>Eukaryota</taxon>
        <taxon>Fungi</taxon>
        <taxon>Dikarya</taxon>
        <taxon>Ascomycota</taxon>
        <taxon>Pezizomycotina</taxon>
        <taxon>Dothideomycetes</taxon>
        <taxon>Pleosporomycetidae</taxon>
        <taxon>Pleosporales</taxon>
        <taxon>Pleosporineae</taxon>
        <taxon>Phaeosphaeriaceae</taxon>
        <taxon>Paraphoma</taxon>
    </lineage>
</organism>
<evidence type="ECO:0000256" key="15">
    <source>
        <dbReference type="SAM" id="MobiDB-lite"/>
    </source>
</evidence>
<protein>
    <recommendedName>
        <fullName evidence="18">CFEM domain-containing protein</fullName>
    </recommendedName>
</protein>
<evidence type="ECO:0000256" key="9">
    <source>
        <dbReference type="ARBA" id="ARBA00022989"/>
    </source>
</evidence>
<evidence type="ECO:0000259" key="18">
    <source>
        <dbReference type="PROSITE" id="PS52012"/>
    </source>
</evidence>
<comment type="similarity">
    <text evidence="13">Belongs to the SAT4 family.</text>
</comment>
<feature type="compositionally biased region" description="Basic and acidic residues" evidence="15">
    <location>
        <begin position="374"/>
        <end position="383"/>
    </location>
</feature>
<feature type="compositionally biased region" description="Basic and acidic residues" evidence="15">
    <location>
        <begin position="421"/>
        <end position="439"/>
    </location>
</feature>
<evidence type="ECO:0000256" key="12">
    <source>
        <dbReference type="ARBA" id="ARBA00023288"/>
    </source>
</evidence>
<gene>
    <name evidence="19" type="ORF">FB567DRAFT_457821</name>
</gene>
<dbReference type="InterPro" id="IPR008427">
    <property type="entry name" value="Extracellular_membr_CFEM_dom"/>
</dbReference>
<feature type="transmembrane region" description="Helical" evidence="16">
    <location>
        <begin position="176"/>
        <end position="194"/>
    </location>
</feature>
<dbReference type="Proteomes" id="UP000813461">
    <property type="component" value="Unassembled WGS sequence"/>
</dbReference>
<keyword evidence="10 16" id="KW-0472">Membrane</keyword>
<comment type="caution">
    <text evidence="14">Lacks conserved residue(s) required for the propagation of feature annotation.</text>
</comment>
<evidence type="ECO:0000256" key="17">
    <source>
        <dbReference type="SAM" id="SignalP"/>
    </source>
</evidence>
<evidence type="ECO:0000256" key="2">
    <source>
        <dbReference type="ARBA" id="ARBA00004589"/>
    </source>
</evidence>
<evidence type="ECO:0000256" key="8">
    <source>
        <dbReference type="ARBA" id="ARBA00022729"/>
    </source>
</evidence>
<feature type="disulfide bond" evidence="14">
    <location>
        <begin position="44"/>
        <end position="51"/>
    </location>
</feature>
<evidence type="ECO:0000256" key="10">
    <source>
        <dbReference type="ARBA" id="ARBA00023136"/>
    </source>
</evidence>
<keyword evidence="9 16" id="KW-1133">Transmembrane helix</keyword>
<feature type="region of interest" description="Disordered" evidence="15">
    <location>
        <begin position="417"/>
        <end position="450"/>
    </location>
</feature>
<feature type="transmembrane region" description="Helical" evidence="16">
    <location>
        <begin position="247"/>
        <end position="266"/>
    </location>
</feature>
<evidence type="ECO:0000256" key="6">
    <source>
        <dbReference type="ARBA" id="ARBA00022622"/>
    </source>
</evidence>
<keyword evidence="11 14" id="KW-1015">Disulfide bond</keyword>
<dbReference type="Pfam" id="PF05730">
    <property type="entry name" value="CFEM"/>
    <property type="match status" value="1"/>
</dbReference>
<feature type="region of interest" description="Disordered" evidence="15">
    <location>
        <begin position="361"/>
        <end position="388"/>
    </location>
</feature>
<dbReference type="AlphaFoldDB" id="A0A8K0QSJ6"/>
<evidence type="ECO:0000313" key="19">
    <source>
        <dbReference type="EMBL" id="KAH7067851.1"/>
    </source>
</evidence>
<feature type="transmembrane region" description="Helical" evidence="16">
    <location>
        <begin position="129"/>
        <end position="146"/>
    </location>
</feature>
<reference evidence="19" key="1">
    <citation type="journal article" date="2021" name="Nat. Commun.">
        <title>Genetic determinants of endophytism in the Arabidopsis root mycobiome.</title>
        <authorList>
            <person name="Mesny F."/>
            <person name="Miyauchi S."/>
            <person name="Thiergart T."/>
            <person name="Pickel B."/>
            <person name="Atanasova L."/>
            <person name="Karlsson M."/>
            <person name="Huettel B."/>
            <person name="Barry K.W."/>
            <person name="Haridas S."/>
            <person name="Chen C."/>
            <person name="Bauer D."/>
            <person name="Andreopoulos W."/>
            <person name="Pangilinan J."/>
            <person name="LaButti K."/>
            <person name="Riley R."/>
            <person name="Lipzen A."/>
            <person name="Clum A."/>
            <person name="Drula E."/>
            <person name="Henrissat B."/>
            <person name="Kohler A."/>
            <person name="Grigoriev I.V."/>
            <person name="Martin F.M."/>
            <person name="Hacquard S."/>
        </authorList>
    </citation>
    <scope>NUCLEOTIDE SEQUENCE</scope>
    <source>
        <strain evidence="19">MPI-SDFR-AT-0120</strain>
    </source>
</reference>
<feature type="transmembrane region" description="Helical" evidence="16">
    <location>
        <begin position="286"/>
        <end position="306"/>
    </location>
</feature>
<dbReference type="PROSITE" id="PS52012">
    <property type="entry name" value="CFEM"/>
    <property type="match status" value="1"/>
</dbReference>
<evidence type="ECO:0000256" key="5">
    <source>
        <dbReference type="ARBA" id="ARBA00022525"/>
    </source>
</evidence>
<feature type="compositionally biased region" description="Polar residues" evidence="15">
    <location>
        <begin position="440"/>
        <end position="450"/>
    </location>
</feature>
<sequence length="450" mass="49344">MRVWDFLTAGCAVFSTITPVAFAQTMPQCAVICLQNALRAQSACGPTETACICSSSSLLVDVQGCVQSSCTVVEGLTAQNLTQTLCGAPVRDISHIPPIVTATSGAIALLMIVLRMFAVQDHFALDDMFATAAMASAIPMGVLEFIKAKDGFGKDIWTIPAPNIYRIVKLTWLTEILYSLAVIFTKLSFLFFCLRIFPGYELRLKVYTLIAISIAFGFAFTITTIFNCTPVSSIWTKWDGQHSGKCINFHVFAWVHAALSIVLDILMIGVPIPELLRLSLSTKKKVFIIMMFGVGTFTTIVAIIRLQSLVQFASSTNPTYENVPTAYWSDLEVFVGICCICMPSTRRFLARRFPRFFGSMHSSSNSGPSVTYKLADKTPDRRGTGSIGRDWGIMKTIETTVKRKGGIDDEIQLVESTGTGHAEEGSTRAHSEIDTESSRHWLNSNAKQTA</sequence>
<keyword evidence="8 17" id="KW-0732">Signal</keyword>
<evidence type="ECO:0000256" key="16">
    <source>
        <dbReference type="SAM" id="Phobius"/>
    </source>
</evidence>
<keyword evidence="5" id="KW-0964">Secreted</keyword>
<feature type="chain" id="PRO_5035475812" description="CFEM domain-containing protein" evidence="17">
    <location>
        <begin position="24"/>
        <end position="450"/>
    </location>
</feature>
<evidence type="ECO:0000256" key="4">
    <source>
        <dbReference type="ARBA" id="ARBA00010031"/>
    </source>
</evidence>
<dbReference type="EMBL" id="JAGMVJ010000033">
    <property type="protein sequence ID" value="KAH7067851.1"/>
    <property type="molecule type" value="Genomic_DNA"/>
</dbReference>
<evidence type="ECO:0000313" key="20">
    <source>
        <dbReference type="Proteomes" id="UP000813461"/>
    </source>
</evidence>
<evidence type="ECO:0000256" key="7">
    <source>
        <dbReference type="ARBA" id="ARBA00022692"/>
    </source>
</evidence>
<dbReference type="PANTHER" id="PTHR33048">
    <property type="entry name" value="PTH11-LIKE INTEGRAL MEMBRANE PROTEIN (AFU_ORTHOLOGUE AFUA_5G11245)"/>
    <property type="match status" value="1"/>
</dbReference>
<feature type="disulfide bond" evidence="14">
    <location>
        <begin position="53"/>
        <end position="86"/>
    </location>
</feature>
<evidence type="ECO:0000256" key="3">
    <source>
        <dbReference type="ARBA" id="ARBA00004613"/>
    </source>
</evidence>
<dbReference type="GO" id="GO:0005576">
    <property type="term" value="C:extracellular region"/>
    <property type="evidence" value="ECO:0007669"/>
    <property type="project" value="UniProtKB-SubCell"/>
</dbReference>
<keyword evidence="6" id="KW-0336">GPI-anchor</keyword>